<protein>
    <submittedName>
        <fullName evidence="6">MAPEG family protein</fullName>
    </submittedName>
</protein>
<dbReference type="Pfam" id="PF01124">
    <property type="entry name" value="MAPEG"/>
    <property type="match status" value="1"/>
</dbReference>
<evidence type="ECO:0000256" key="5">
    <source>
        <dbReference type="SAM" id="Phobius"/>
    </source>
</evidence>
<dbReference type="InterPro" id="IPR023352">
    <property type="entry name" value="MAPEG-like_dom_sf"/>
</dbReference>
<keyword evidence="7" id="KW-1185">Reference proteome</keyword>
<dbReference type="RefSeq" id="WP_368007132.1">
    <property type="nucleotide sequence ID" value="NZ_JAMXFF010000021.1"/>
</dbReference>
<comment type="subcellular location">
    <subcellularLocation>
        <location evidence="1">Membrane</location>
        <topology evidence="1">Multi-pass membrane protein</topology>
    </subcellularLocation>
</comment>
<accession>A0ABT2MS25</accession>
<reference evidence="6 7" key="1">
    <citation type="journal article" date="2022" name="Front. Microbiol.">
        <title>High genomic differentiation and limited gene flow indicate recent cryptic speciation within the genus Laspinema (cyanobacteria).</title>
        <authorList>
            <person name="Stanojkovic A."/>
            <person name="Skoupy S."/>
            <person name="Skaloud P."/>
            <person name="Dvorak P."/>
        </authorList>
    </citation>
    <scope>NUCLEOTIDE SEQUENCE [LARGE SCALE GENOMIC DNA]</scope>
    <source>
        <strain evidence="6 7">D2a</strain>
    </source>
</reference>
<dbReference type="PANTHER" id="PTHR10250:SF15">
    <property type="entry name" value="MICROSOMAL GLUTATHIONE S-TRANSFERASE-RELATED"/>
    <property type="match status" value="1"/>
</dbReference>
<feature type="transmembrane region" description="Helical" evidence="5">
    <location>
        <begin position="6"/>
        <end position="25"/>
    </location>
</feature>
<sequence length="136" mass="14913">MLLSPWPSLVTVAALIVYFVVTINVGRARAKYKIMPPAMSGNPDFERAVRVHENTLEQLIAFLPALWIFSVFVSPIWAAAIGGVWVLGRIIYAWGYYQAAEKRGIGFAISSLTYMILLLGSLVGIILNVTQSGILS</sequence>
<keyword evidence="3 5" id="KW-1133">Transmembrane helix</keyword>
<dbReference type="SUPFAM" id="SSF161084">
    <property type="entry name" value="MAPEG domain-like"/>
    <property type="match status" value="1"/>
</dbReference>
<comment type="caution">
    <text evidence="6">The sequence shown here is derived from an EMBL/GenBank/DDBJ whole genome shotgun (WGS) entry which is preliminary data.</text>
</comment>
<evidence type="ECO:0000256" key="3">
    <source>
        <dbReference type="ARBA" id="ARBA00022989"/>
    </source>
</evidence>
<dbReference type="InterPro" id="IPR050997">
    <property type="entry name" value="MAPEG"/>
</dbReference>
<evidence type="ECO:0000256" key="4">
    <source>
        <dbReference type="ARBA" id="ARBA00023136"/>
    </source>
</evidence>
<evidence type="ECO:0000256" key="2">
    <source>
        <dbReference type="ARBA" id="ARBA00022692"/>
    </source>
</evidence>
<evidence type="ECO:0000256" key="1">
    <source>
        <dbReference type="ARBA" id="ARBA00004141"/>
    </source>
</evidence>
<keyword evidence="4 5" id="KW-0472">Membrane</keyword>
<feature type="transmembrane region" description="Helical" evidence="5">
    <location>
        <begin position="59"/>
        <end position="85"/>
    </location>
</feature>
<dbReference type="Proteomes" id="UP001525890">
    <property type="component" value="Unassembled WGS sequence"/>
</dbReference>
<feature type="transmembrane region" description="Helical" evidence="5">
    <location>
        <begin position="105"/>
        <end position="129"/>
    </location>
</feature>
<gene>
    <name evidence="6" type="ORF">NG799_14545</name>
</gene>
<dbReference type="PANTHER" id="PTHR10250">
    <property type="entry name" value="MICROSOMAL GLUTATHIONE S-TRANSFERASE"/>
    <property type="match status" value="1"/>
</dbReference>
<proteinExistence type="predicted"/>
<keyword evidence="2 5" id="KW-0812">Transmembrane</keyword>
<dbReference type="InterPro" id="IPR001129">
    <property type="entry name" value="Membr-assoc_MAPEG"/>
</dbReference>
<organism evidence="6 7">
    <name type="scientific">Laspinema palackyanum D2a</name>
    <dbReference type="NCBI Taxonomy" id="2953684"/>
    <lineage>
        <taxon>Bacteria</taxon>
        <taxon>Bacillati</taxon>
        <taxon>Cyanobacteriota</taxon>
        <taxon>Cyanophyceae</taxon>
        <taxon>Oscillatoriophycideae</taxon>
        <taxon>Oscillatoriales</taxon>
        <taxon>Laspinemataceae</taxon>
        <taxon>Laspinema</taxon>
        <taxon>Laspinema palackyanum</taxon>
    </lineage>
</organism>
<dbReference type="Gene3D" id="1.20.120.550">
    <property type="entry name" value="Membrane associated eicosanoid/glutathione metabolism-like domain"/>
    <property type="match status" value="1"/>
</dbReference>
<evidence type="ECO:0000313" key="7">
    <source>
        <dbReference type="Proteomes" id="UP001525890"/>
    </source>
</evidence>
<name>A0ABT2MS25_9CYAN</name>
<dbReference type="EMBL" id="JAMXFF010000021">
    <property type="protein sequence ID" value="MCT7967556.1"/>
    <property type="molecule type" value="Genomic_DNA"/>
</dbReference>
<evidence type="ECO:0000313" key="6">
    <source>
        <dbReference type="EMBL" id="MCT7967556.1"/>
    </source>
</evidence>